<dbReference type="SUPFAM" id="SSF159941">
    <property type="entry name" value="MM3350-like"/>
    <property type="match status" value="1"/>
</dbReference>
<reference evidence="2" key="1">
    <citation type="submission" date="2014-02" db="EMBL/GenBank/DDBJ databases">
        <title>Expanding our view of genomic diversity in Candidatus Accumulibacter clades.</title>
        <authorList>
            <person name="Skennerton C.T."/>
            <person name="Barr J.J."/>
            <person name="Slater F.R."/>
            <person name="Bond P.L."/>
            <person name="Tyson G.W."/>
        </authorList>
    </citation>
    <scope>NUCLEOTIDE SEQUENCE [LARGE SCALE GENOMIC DNA]</scope>
</reference>
<dbReference type="EMBL" id="JEMY01000043">
    <property type="protein sequence ID" value="EXI86498.1"/>
    <property type="molecule type" value="Genomic_DNA"/>
</dbReference>
<dbReference type="InterPro" id="IPR012912">
    <property type="entry name" value="Plasmid_pRiA4b_Orf3-like"/>
</dbReference>
<comment type="caution">
    <text evidence="2">The sequence shown here is derived from an EMBL/GenBank/DDBJ whole genome shotgun (WGS) entry which is preliminary data.</text>
</comment>
<dbReference type="InterPro" id="IPR024047">
    <property type="entry name" value="MM3350-like_sf"/>
</dbReference>
<gene>
    <name evidence="2" type="ORF">AW11_02948</name>
</gene>
<feature type="domain" description="Plasmid pRiA4b Orf3-like" evidence="1">
    <location>
        <begin position="307"/>
        <end position="422"/>
    </location>
</feature>
<dbReference type="eggNOG" id="ENOG502Z8XI">
    <property type="taxonomic scope" value="Bacteria"/>
</dbReference>
<dbReference type="AlphaFoldDB" id="A0A011NUY7"/>
<organism evidence="2 3">
    <name type="scientific">Accumulibacter regalis</name>
    <dbReference type="NCBI Taxonomy" id="522306"/>
    <lineage>
        <taxon>Bacteria</taxon>
        <taxon>Pseudomonadati</taxon>
        <taxon>Pseudomonadota</taxon>
        <taxon>Betaproteobacteria</taxon>
        <taxon>Candidatus Accumulibacter</taxon>
    </lineage>
</organism>
<dbReference type="PATRIC" id="fig|1454004.3.peg.3043"/>
<sequence>MTTLSLTDAERTVFARVANTDVPPGAIVRDFDALLDCLRTDGIPVSPKTSEFAIARLPELNALLTHPVPIGLHRGRQTSYPNVDGLHLLLRFSRLGKVDRFATTPRMVLNTEMAAKWHLLSPTERYFSLLERWWSFADFGSDRFGLAAADRMAEYRCTFLKRHRPGSRAKERDEKWQVAMFGALGMKQVALMQLFGLLDIVSDQAVSGKGWQIKRMVATPWGLSASATYLRAFRYTSTELLEHLLNPSGENSVEEEDPIQEELDRPPFFTWADAVIPFFPAWRSSLGEPETVEPFRGSVTFKVALGQGVWRRIVMPAQSDFADLAEFILDAFNFDHEHLYQFRYQDEYATQRTLDDPSCSDVDDDYADEVTLGEAGLSPRQLVEFRYDFGDDWRFNVLVEKLDASETGAEPAVLAKEGKAPQQYQ</sequence>
<evidence type="ECO:0000313" key="3">
    <source>
        <dbReference type="Proteomes" id="UP000022141"/>
    </source>
</evidence>
<accession>A0A011NUY7</accession>
<dbReference type="STRING" id="1454004.AW11_02948"/>
<evidence type="ECO:0000259" key="1">
    <source>
        <dbReference type="Pfam" id="PF07929"/>
    </source>
</evidence>
<dbReference type="Gene3D" id="3.10.290.30">
    <property type="entry name" value="MM3350-like"/>
    <property type="match status" value="1"/>
</dbReference>
<name>A0A011NUY7_ACCRE</name>
<evidence type="ECO:0000313" key="2">
    <source>
        <dbReference type="EMBL" id="EXI86498.1"/>
    </source>
</evidence>
<keyword evidence="3" id="KW-1185">Reference proteome</keyword>
<proteinExistence type="predicted"/>
<dbReference type="Proteomes" id="UP000022141">
    <property type="component" value="Unassembled WGS sequence"/>
</dbReference>
<protein>
    <submittedName>
        <fullName evidence="2">Plasmid pRiA4b ORF-3-like protein</fullName>
    </submittedName>
</protein>
<dbReference type="Pfam" id="PF07929">
    <property type="entry name" value="PRiA4_ORF3"/>
    <property type="match status" value="1"/>
</dbReference>